<evidence type="ECO:0000313" key="2">
    <source>
        <dbReference type="EMBL" id="TWF56670.1"/>
    </source>
</evidence>
<comment type="caution">
    <text evidence="2">The sequence shown here is derived from an EMBL/GenBank/DDBJ whole genome shotgun (WGS) entry which is preliminary data.</text>
</comment>
<name>A0A561R233_9HYPH</name>
<evidence type="ECO:0000313" key="3">
    <source>
        <dbReference type="Proteomes" id="UP000320653"/>
    </source>
</evidence>
<organism evidence="2 3">
    <name type="scientific">Neorhizobium alkalisoli</name>
    <dbReference type="NCBI Taxonomy" id="528178"/>
    <lineage>
        <taxon>Bacteria</taxon>
        <taxon>Pseudomonadati</taxon>
        <taxon>Pseudomonadota</taxon>
        <taxon>Alphaproteobacteria</taxon>
        <taxon>Hyphomicrobiales</taxon>
        <taxon>Rhizobiaceae</taxon>
        <taxon>Rhizobium/Agrobacterium group</taxon>
        <taxon>Neorhizobium</taxon>
    </lineage>
</organism>
<accession>A0A561R233</accession>
<keyword evidence="3" id="KW-1185">Reference proteome</keyword>
<dbReference type="Proteomes" id="UP000320653">
    <property type="component" value="Unassembled WGS sequence"/>
</dbReference>
<dbReference type="EMBL" id="VIWP01000002">
    <property type="protein sequence ID" value="TWF56670.1"/>
    <property type="molecule type" value="Genomic_DNA"/>
</dbReference>
<dbReference type="AlphaFoldDB" id="A0A561R233"/>
<dbReference type="InterPro" id="IPR002716">
    <property type="entry name" value="PIN_dom"/>
</dbReference>
<dbReference type="InterPro" id="IPR029060">
    <property type="entry name" value="PIN-like_dom_sf"/>
</dbReference>
<dbReference type="PANTHER" id="PTHR36173">
    <property type="entry name" value="RIBONUCLEASE VAPC16-RELATED"/>
    <property type="match status" value="1"/>
</dbReference>
<reference evidence="2 3" key="1">
    <citation type="submission" date="2019-06" db="EMBL/GenBank/DDBJ databases">
        <title>Sorghum-associated microbial communities from plants grown in Nebraska, USA.</title>
        <authorList>
            <person name="Schachtman D."/>
        </authorList>
    </citation>
    <scope>NUCLEOTIDE SEQUENCE [LARGE SCALE GENOMIC DNA]</scope>
    <source>
        <strain evidence="2 3">1225</strain>
    </source>
</reference>
<dbReference type="SUPFAM" id="SSF88723">
    <property type="entry name" value="PIN domain-like"/>
    <property type="match status" value="1"/>
</dbReference>
<dbReference type="InterPro" id="IPR041705">
    <property type="entry name" value="PIN_Sll0205"/>
</dbReference>
<dbReference type="Gene3D" id="3.40.50.1010">
    <property type="entry name" value="5'-nuclease"/>
    <property type="match status" value="1"/>
</dbReference>
<feature type="domain" description="PIN" evidence="1">
    <location>
        <begin position="3"/>
        <end position="118"/>
    </location>
</feature>
<dbReference type="Pfam" id="PF01850">
    <property type="entry name" value="PIN"/>
    <property type="match status" value="1"/>
</dbReference>
<dbReference type="PANTHER" id="PTHR36173:SF2">
    <property type="entry name" value="RIBONUCLEASE VAPC16"/>
    <property type="match status" value="1"/>
</dbReference>
<proteinExistence type="predicted"/>
<gene>
    <name evidence="2" type="ORF">FHW37_102308</name>
</gene>
<evidence type="ECO:0000259" key="1">
    <source>
        <dbReference type="Pfam" id="PF01850"/>
    </source>
</evidence>
<dbReference type="CDD" id="cd09872">
    <property type="entry name" value="PIN_Sll0205-like"/>
    <property type="match status" value="1"/>
</dbReference>
<dbReference type="RefSeq" id="WP_145634434.1">
    <property type="nucleotide sequence ID" value="NZ_VIWP01000002.1"/>
</dbReference>
<sequence>MKYLLDTHALLWWLADDPQLSETAGDAIRSPDNDIYVSAASAWEIATKFAKGRLPAASLLLPDFRSVIEEEGFVELSISSEHMVRSAFLPGEHRDPFDRILAAQSIIEDMALISIDPQIQPLGVSTHW</sequence>
<dbReference type="OrthoDB" id="9798990at2"/>
<dbReference type="InterPro" id="IPR052919">
    <property type="entry name" value="TA_system_RNase"/>
</dbReference>
<protein>
    <submittedName>
        <fullName evidence="2">PIN domain nuclease of toxin-antitoxin system</fullName>
    </submittedName>
</protein>